<dbReference type="Pfam" id="PF07596">
    <property type="entry name" value="SBP_bac_10"/>
    <property type="match status" value="1"/>
</dbReference>
<dbReference type="PROSITE" id="PS00409">
    <property type="entry name" value="PROKAR_NTER_METHYL"/>
    <property type="match status" value="1"/>
</dbReference>
<organism evidence="2 3">
    <name type="scientific">Symmachiella dynata</name>
    <dbReference type="NCBI Taxonomy" id="2527995"/>
    <lineage>
        <taxon>Bacteria</taxon>
        <taxon>Pseudomonadati</taxon>
        <taxon>Planctomycetota</taxon>
        <taxon>Planctomycetia</taxon>
        <taxon>Planctomycetales</taxon>
        <taxon>Planctomycetaceae</taxon>
        <taxon>Symmachiella</taxon>
    </lineage>
</organism>
<dbReference type="NCBIfam" id="TIGR04294">
    <property type="entry name" value="pre_pil_HX9DG"/>
    <property type="match status" value="1"/>
</dbReference>
<dbReference type="Proteomes" id="UP000319383">
    <property type="component" value="Chromosome"/>
</dbReference>
<feature type="domain" description="DUF1559" evidence="1">
    <location>
        <begin position="33"/>
        <end position="333"/>
    </location>
</feature>
<dbReference type="InterPro" id="IPR012902">
    <property type="entry name" value="N_methyl_site"/>
</dbReference>
<proteinExistence type="predicted"/>
<dbReference type="EMBL" id="CP036276">
    <property type="protein sequence ID" value="QDU44408.1"/>
    <property type="molecule type" value="Genomic_DNA"/>
</dbReference>
<evidence type="ECO:0000259" key="1">
    <source>
        <dbReference type="Pfam" id="PF07596"/>
    </source>
</evidence>
<dbReference type="RefSeq" id="WP_145376772.1">
    <property type="nucleotide sequence ID" value="NZ_CAXBED010000027.1"/>
</dbReference>
<sequence length="351" mass="37081">MSKVRSRGFTLIELLVVIAIIAILIALLLPAVQQAREAARRTQCRNNMKQMGLALHNYHDVYTQFPLGIGYVQGPNNPFFGNPQNSPTDDPNVQVWTTALLPYMDQQNIYQGIDSRVTILATLPPLDLTVAGAPPPYDYAPQATDPQVDNQLACFHAIPGFICPSTPRASNLIQDADFGAMLNPALAGAGITISGGAMDYSATSAVGGDIDDAAGEDFNRGVLSDEQYIGIRHIVDGTTNTSVIIERAGAPTVYRKGQVVSGIVTPGGTWNDPYLGAAYVRGSLYDGTNVGSGLCTINCTNERLGGGYSFHSGGTMVLLCDGSARFVGESVDSGVIGRLVSFAGGEITGDF</sequence>
<dbReference type="KEGG" id="sdyn:Mal52_28890"/>
<dbReference type="NCBIfam" id="TIGR02532">
    <property type="entry name" value="IV_pilin_GFxxxE"/>
    <property type="match status" value="1"/>
</dbReference>
<gene>
    <name evidence="2" type="ORF">Mal52_28890</name>
</gene>
<dbReference type="InterPro" id="IPR011453">
    <property type="entry name" value="DUF1559"/>
</dbReference>
<dbReference type="SUPFAM" id="SSF54523">
    <property type="entry name" value="Pili subunits"/>
    <property type="match status" value="1"/>
</dbReference>
<name>A0A517ZPK7_9PLAN</name>
<protein>
    <submittedName>
        <fullName evidence="2">Putative major pilin subunit</fullName>
    </submittedName>
</protein>
<keyword evidence="3" id="KW-1185">Reference proteome</keyword>
<dbReference type="AlphaFoldDB" id="A0A517ZPK7"/>
<dbReference type="Pfam" id="PF07963">
    <property type="entry name" value="N_methyl"/>
    <property type="match status" value="1"/>
</dbReference>
<dbReference type="InterPro" id="IPR027558">
    <property type="entry name" value="Pre_pil_HX9DG_C"/>
</dbReference>
<dbReference type="Gene3D" id="3.30.700.10">
    <property type="entry name" value="Glycoprotein, Type 4 Pilin"/>
    <property type="match status" value="1"/>
</dbReference>
<reference evidence="2 3" key="1">
    <citation type="submission" date="2019-02" db="EMBL/GenBank/DDBJ databases">
        <title>Deep-cultivation of Planctomycetes and their phenomic and genomic characterization uncovers novel biology.</title>
        <authorList>
            <person name="Wiegand S."/>
            <person name="Jogler M."/>
            <person name="Boedeker C."/>
            <person name="Pinto D."/>
            <person name="Vollmers J."/>
            <person name="Rivas-Marin E."/>
            <person name="Kohn T."/>
            <person name="Peeters S.H."/>
            <person name="Heuer A."/>
            <person name="Rast P."/>
            <person name="Oberbeckmann S."/>
            <person name="Bunk B."/>
            <person name="Jeske O."/>
            <person name="Meyerdierks A."/>
            <person name="Storesund J.E."/>
            <person name="Kallscheuer N."/>
            <person name="Luecker S."/>
            <person name="Lage O.M."/>
            <person name="Pohl T."/>
            <person name="Merkel B.J."/>
            <person name="Hornburger P."/>
            <person name="Mueller R.-W."/>
            <person name="Bruemmer F."/>
            <person name="Labrenz M."/>
            <person name="Spormann A.M."/>
            <person name="Op den Camp H."/>
            <person name="Overmann J."/>
            <person name="Amann R."/>
            <person name="Jetten M.S.M."/>
            <person name="Mascher T."/>
            <person name="Medema M.H."/>
            <person name="Devos D.P."/>
            <person name="Kaster A.-K."/>
            <person name="Ovreas L."/>
            <person name="Rohde M."/>
            <person name="Galperin M.Y."/>
            <person name="Jogler C."/>
        </authorList>
    </citation>
    <scope>NUCLEOTIDE SEQUENCE [LARGE SCALE GENOMIC DNA]</scope>
    <source>
        <strain evidence="2 3">Mal52</strain>
    </source>
</reference>
<dbReference type="InterPro" id="IPR045584">
    <property type="entry name" value="Pilin-like"/>
</dbReference>
<dbReference type="PANTHER" id="PTHR30093">
    <property type="entry name" value="GENERAL SECRETION PATHWAY PROTEIN G"/>
    <property type="match status" value="1"/>
</dbReference>
<accession>A0A517ZPK7</accession>
<evidence type="ECO:0000313" key="3">
    <source>
        <dbReference type="Proteomes" id="UP000319383"/>
    </source>
</evidence>
<evidence type="ECO:0000313" key="2">
    <source>
        <dbReference type="EMBL" id="QDU44408.1"/>
    </source>
</evidence>
<dbReference type="PANTHER" id="PTHR30093:SF2">
    <property type="entry name" value="TYPE II SECRETION SYSTEM PROTEIN H"/>
    <property type="match status" value="1"/>
</dbReference>